<keyword evidence="2" id="KW-1185">Reference proteome</keyword>
<organism evidence="1 2">
    <name type="scientific">Suillus luteus UH-Slu-Lm8-n1</name>
    <dbReference type="NCBI Taxonomy" id="930992"/>
    <lineage>
        <taxon>Eukaryota</taxon>
        <taxon>Fungi</taxon>
        <taxon>Dikarya</taxon>
        <taxon>Basidiomycota</taxon>
        <taxon>Agaricomycotina</taxon>
        <taxon>Agaricomycetes</taxon>
        <taxon>Agaricomycetidae</taxon>
        <taxon>Boletales</taxon>
        <taxon>Suillineae</taxon>
        <taxon>Suillaceae</taxon>
        <taxon>Suillus</taxon>
    </lineage>
</organism>
<dbReference type="EMBL" id="KN835162">
    <property type="protein sequence ID" value="KIK46169.1"/>
    <property type="molecule type" value="Genomic_DNA"/>
</dbReference>
<dbReference type="InParanoid" id="A0A0D0B8N0"/>
<dbReference type="HOGENOM" id="CLU_2759500_0_0_1"/>
<protein>
    <submittedName>
        <fullName evidence="1">Uncharacterized protein</fullName>
    </submittedName>
</protein>
<dbReference type="AlphaFoldDB" id="A0A0D0B8N0"/>
<evidence type="ECO:0000313" key="1">
    <source>
        <dbReference type="EMBL" id="KIK46169.1"/>
    </source>
</evidence>
<dbReference type="Proteomes" id="UP000054485">
    <property type="component" value="Unassembled WGS sequence"/>
</dbReference>
<sequence>MVRLGRTTFFPAEDRLRTKFYEPLAVHMSPDHHTISANQTVRTTWLHLDHRIYCVLIRNNIQVKQMVTIW</sequence>
<gene>
    <name evidence="1" type="ORF">CY34DRAFT_448314</name>
</gene>
<reference evidence="1 2" key="1">
    <citation type="submission" date="2014-04" db="EMBL/GenBank/DDBJ databases">
        <authorList>
            <consortium name="DOE Joint Genome Institute"/>
            <person name="Kuo A."/>
            <person name="Ruytinx J."/>
            <person name="Rineau F."/>
            <person name="Colpaert J."/>
            <person name="Kohler A."/>
            <person name="Nagy L.G."/>
            <person name="Floudas D."/>
            <person name="Copeland A."/>
            <person name="Barry K.W."/>
            <person name="Cichocki N."/>
            <person name="Veneault-Fourrey C."/>
            <person name="LaButti K."/>
            <person name="Lindquist E.A."/>
            <person name="Lipzen A."/>
            <person name="Lundell T."/>
            <person name="Morin E."/>
            <person name="Murat C."/>
            <person name="Sun H."/>
            <person name="Tunlid A."/>
            <person name="Henrissat B."/>
            <person name="Grigoriev I.V."/>
            <person name="Hibbett D.S."/>
            <person name="Martin F."/>
            <person name="Nordberg H.P."/>
            <person name="Cantor M.N."/>
            <person name="Hua S.X."/>
        </authorList>
    </citation>
    <scope>NUCLEOTIDE SEQUENCE [LARGE SCALE GENOMIC DNA]</scope>
    <source>
        <strain evidence="1 2">UH-Slu-Lm8-n1</strain>
    </source>
</reference>
<name>A0A0D0B8N0_9AGAM</name>
<evidence type="ECO:0000313" key="2">
    <source>
        <dbReference type="Proteomes" id="UP000054485"/>
    </source>
</evidence>
<accession>A0A0D0B8N0</accession>
<proteinExistence type="predicted"/>
<reference evidence="2" key="2">
    <citation type="submission" date="2015-01" db="EMBL/GenBank/DDBJ databases">
        <title>Evolutionary Origins and Diversification of the Mycorrhizal Mutualists.</title>
        <authorList>
            <consortium name="DOE Joint Genome Institute"/>
            <consortium name="Mycorrhizal Genomics Consortium"/>
            <person name="Kohler A."/>
            <person name="Kuo A."/>
            <person name="Nagy L.G."/>
            <person name="Floudas D."/>
            <person name="Copeland A."/>
            <person name="Barry K.W."/>
            <person name="Cichocki N."/>
            <person name="Veneault-Fourrey C."/>
            <person name="LaButti K."/>
            <person name="Lindquist E.A."/>
            <person name="Lipzen A."/>
            <person name="Lundell T."/>
            <person name="Morin E."/>
            <person name="Murat C."/>
            <person name="Riley R."/>
            <person name="Ohm R."/>
            <person name="Sun H."/>
            <person name="Tunlid A."/>
            <person name="Henrissat B."/>
            <person name="Grigoriev I.V."/>
            <person name="Hibbett D.S."/>
            <person name="Martin F."/>
        </authorList>
    </citation>
    <scope>NUCLEOTIDE SEQUENCE [LARGE SCALE GENOMIC DNA]</scope>
    <source>
        <strain evidence="2">UH-Slu-Lm8-n1</strain>
    </source>
</reference>